<evidence type="ECO:0000256" key="1">
    <source>
        <dbReference type="ARBA" id="ARBA00022737"/>
    </source>
</evidence>
<evidence type="ECO:0000313" key="4">
    <source>
        <dbReference type="EMBL" id="PRP86455.1"/>
    </source>
</evidence>
<dbReference type="OrthoDB" id="18857at2759"/>
<dbReference type="Proteomes" id="UP000241769">
    <property type="component" value="Unassembled WGS sequence"/>
</dbReference>
<dbReference type="SUPFAM" id="SSF82185">
    <property type="entry name" value="Histone H3 K4-specific methyltransferase SET7/9 N-terminal domain"/>
    <property type="match status" value="3"/>
</dbReference>
<dbReference type="SUPFAM" id="SSF47923">
    <property type="entry name" value="Ypt/Rab-GAP domain of gyp1p"/>
    <property type="match status" value="2"/>
</dbReference>
<evidence type="ECO:0000256" key="2">
    <source>
        <dbReference type="SAM" id="MobiDB-lite"/>
    </source>
</evidence>
<evidence type="ECO:0000313" key="5">
    <source>
        <dbReference type="Proteomes" id="UP000241769"/>
    </source>
</evidence>
<feature type="domain" description="Rab-GAP TBC" evidence="3">
    <location>
        <begin position="70"/>
        <end position="269"/>
    </location>
</feature>
<evidence type="ECO:0000259" key="3">
    <source>
        <dbReference type="PROSITE" id="PS50086"/>
    </source>
</evidence>
<dbReference type="STRING" id="1890364.A0A2P6NR72"/>
<dbReference type="InterPro" id="IPR000195">
    <property type="entry name" value="Rab-GAP-TBC_dom"/>
</dbReference>
<dbReference type="Gene3D" id="1.10.8.270">
    <property type="entry name" value="putative rabgap domain of human tbc1 domain family member 14 like domains"/>
    <property type="match status" value="1"/>
</dbReference>
<dbReference type="EMBL" id="MDYQ01000031">
    <property type="protein sequence ID" value="PRP86455.1"/>
    <property type="molecule type" value="Genomic_DNA"/>
</dbReference>
<dbReference type="Pfam" id="PF00566">
    <property type="entry name" value="RabGAP-TBC"/>
    <property type="match status" value="1"/>
</dbReference>
<organism evidence="4 5">
    <name type="scientific">Planoprotostelium fungivorum</name>
    <dbReference type="NCBI Taxonomy" id="1890364"/>
    <lineage>
        <taxon>Eukaryota</taxon>
        <taxon>Amoebozoa</taxon>
        <taxon>Evosea</taxon>
        <taxon>Variosea</taxon>
        <taxon>Cavosteliida</taxon>
        <taxon>Cavosteliaceae</taxon>
        <taxon>Planoprotostelium</taxon>
    </lineage>
</organism>
<feature type="region of interest" description="Disordered" evidence="2">
    <location>
        <begin position="782"/>
        <end position="823"/>
    </location>
</feature>
<dbReference type="Gene3D" id="2.20.110.10">
    <property type="entry name" value="Histone H3 K4-specific methyltransferase SET7/9 N-terminal domain"/>
    <property type="match status" value="6"/>
</dbReference>
<protein>
    <recommendedName>
        <fullName evidence="3">Rab-GAP TBC domain-containing protein</fullName>
    </recommendedName>
</protein>
<dbReference type="AlphaFoldDB" id="A0A2P6NR72"/>
<dbReference type="InterPro" id="IPR003409">
    <property type="entry name" value="MORN"/>
</dbReference>
<proteinExistence type="predicted"/>
<dbReference type="Pfam" id="PF02493">
    <property type="entry name" value="MORN"/>
    <property type="match status" value="12"/>
</dbReference>
<dbReference type="FunFam" id="2.20.110.10:FF:000002">
    <property type="entry name" value="Phosphatidylinositol 4-phosphate 5-kinase 8"/>
    <property type="match status" value="1"/>
</dbReference>
<sequence>MAQDDYGFSFDPSFQSEYLSFHNRYLERKAAIALQKINITPTTTSKKLKQYVANGVLNEQRPLVSISIYRNIQLIRSKMWMMTSGALKKKESANSNCESSTYYQEILEKNNKSIERGKPLESFHEVEKDITRTFPGHPVYETQEGLDKLKRVLQAYARRNKQVGYCQSMNFIAAFALLFLDEEDAFWLLATIVEDLCAGIWSRTMMNIQVDALVLAELTKEKLPELNKHFEKIHMSLLLLVTKWFMCVFVGILPTESTLRVWDFFLAQGSAFLFRMSLAILSHVQQDVLKAKDPMQCVKIVQQKSKTMFDVKGPIKIALKWEDVNKDKVEELRYKHRAALSSSEITSEQIEALREQVKGGWTGSAASSVVSSLSTTYKGISGGISSWYRGRKENYNNYLAKQQVAAAKSRNANVFEMDAATQTLLMDFAVQSNKPIDFVVEGIGVRLYSNGSKYQGHFANNKREGYGILYYANGKTEYDGFWKMDKKWGEGTHTNEDASVVYKGQWKADEYHGAGHLVSPMEEYMGEWRHNKRDGRGCTTIPGADAGKYDGEWKDDLADGKGTMLFNNGDRYDGDWKAGAQEGRGIMVYKNGDRYDGQWRDGLRVGKGSFYSAEGEKYEGEWKRDKMEGKGSKTYLNGDRYEGEWKNDKREGWGSAVFSDGSSFEGEWKNNRQNGRGTAVYAQQGTRYEGEWSGGKKQGHGKMFFPNGDVYEGEWRSDEREGPGIMTAAGPNAMRTSVTFEKGRDYILENGIKKEPYRSDFDVEADKDKRLRRLSLGAEVVAERTRQSQGLSASLSSSSYAAAKEDEAAKSTDESVRVGAGKYMGNRHMSAIEQIRRKNMAASKKDINSEDI</sequence>
<feature type="compositionally biased region" description="Basic and acidic residues" evidence="2">
    <location>
        <begin position="803"/>
        <end position="816"/>
    </location>
</feature>
<reference evidence="4 5" key="1">
    <citation type="journal article" date="2018" name="Genome Biol. Evol.">
        <title>Multiple Roots of Fruiting Body Formation in Amoebozoa.</title>
        <authorList>
            <person name="Hillmann F."/>
            <person name="Forbes G."/>
            <person name="Novohradska S."/>
            <person name="Ferling I."/>
            <person name="Riege K."/>
            <person name="Groth M."/>
            <person name="Westermann M."/>
            <person name="Marz M."/>
            <person name="Spaller T."/>
            <person name="Winckler T."/>
            <person name="Schaap P."/>
            <person name="Glockner G."/>
        </authorList>
    </citation>
    <scope>NUCLEOTIDE SEQUENCE [LARGE SCALE GENOMIC DNA]</scope>
    <source>
        <strain evidence="4 5">Jena</strain>
    </source>
</reference>
<feature type="compositionally biased region" description="Low complexity" evidence="2">
    <location>
        <begin position="791"/>
        <end position="802"/>
    </location>
</feature>
<comment type="caution">
    <text evidence="4">The sequence shown here is derived from an EMBL/GenBank/DDBJ whole genome shotgun (WGS) entry which is preliminary data.</text>
</comment>
<keyword evidence="5" id="KW-1185">Reference proteome</keyword>
<keyword evidence="1" id="KW-0677">Repeat</keyword>
<dbReference type="Gene3D" id="1.10.472.80">
    <property type="entry name" value="Ypt/Rab-GAP domain of gyp1p, domain 3"/>
    <property type="match status" value="1"/>
</dbReference>
<dbReference type="SMART" id="SM00164">
    <property type="entry name" value="TBC"/>
    <property type="match status" value="1"/>
</dbReference>
<dbReference type="InterPro" id="IPR035969">
    <property type="entry name" value="Rab-GAP_TBC_sf"/>
</dbReference>
<gene>
    <name evidence="4" type="ORF">PROFUN_05374</name>
</gene>
<name>A0A2P6NR72_9EUKA</name>
<accession>A0A2P6NR72</accession>
<dbReference type="PROSITE" id="PS50086">
    <property type="entry name" value="TBC_RABGAP"/>
    <property type="match status" value="1"/>
</dbReference>
<dbReference type="SMART" id="SM00698">
    <property type="entry name" value="MORN"/>
    <property type="match status" value="12"/>
</dbReference>
<dbReference type="FunFam" id="1.10.8.270:FF:000026">
    <property type="entry name" value="TBC (Tre-2/Bub2/Cdc16) domain family"/>
    <property type="match status" value="1"/>
</dbReference>
<dbReference type="PANTHER" id="PTHR43215:SF14">
    <property type="entry name" value="RADIAL SPOKE HEAD 1 HOMOLOG"/>
    <property type="match status" value="1"/>
</dbReference>
<dbReference type="InParanoid" id="A0A2P6NR72"/>
<dbReference type="PANTHER" id="PTHR43215">
    <property type="entry name" value="RADIAL SPOKE HEAD 1 HOMOLOG"/>
    <property type="match status" value="1"/>
</dbReference>